<evidence type="ECO:0000313" key="4">
    <source>
        <dbReference type="Proteomes" id="UP000184510"/>
    </source>
</evidence>
<dbReference type="GO" id="GO:0016787">
    <property type="term" value="F:hydrolase activity"/>
    <property type="evidence" value="ECO:0007669"/>
    <property type="project" value="InterPro"/>
</dbReference>
<sequence>MIRNITLLLTAAAVAHADPTPLFNGKDLTGWVGSGYEIIDDAIVCTPKGRNLMTEKQYSNYVLEFDFKLPPAGNNGVGIHYPGNGNPAYTGMEIQVLDNTAKKYEKLKDYQFHGSLYTLNAAKKGFLKPVGEWNHEKITVNGDKVTVELNGTVINEANLAELSKAHPKHQGVKRRSGHITFCGHGDRVSYKNITIDEIVKETPKPAAPAEEVTAEGSGFIKLYNGKDLTGWIHGAGDLEHWKPMGEVIHYDGKSRSKEKNLWSEKEFGDLVLYVDWRWAGPASKQLKRPLLDPATGETKLDENGKPILVLVDELDSGIYLRGNNRSQVNIWNWPGGSGEVYGYRTNKNHPQEVRAALTPKVKADNPVGEWNRMIITLKGDRLTVNLNGKTVIENAQLPGVPEKGRIALQHHGSELEFANIYIKEL</sequence>
<organism evidence="3 4">
    <name type="scientific">Rubritalea squalenifaciens DSM 18772</name>
    <dbReference type="NCBI Taxonomy" id="1123071"/>
    <lineage>
        <taxon>Bacteria</taxon>
        <taxon>Pseudomonadati</taxon>
        <taxon>Verrucomicrobiota</taxon>
        <taxon>Verrucomicrobiia</taxon>
        <taxon>Verrucomicrobiales</taxon>
        <taxon>Rubritaleaceae</taxon>
        <taxon>Rubritalea</taxon>
    </lineage>
</organism>
<accession>A0A1M6DDU1</accession>
<dbReference type="RefSeq" id="WP_143158092.1">
    <property type="nucleotide sequence ID" value="NZ_FQYR01000002.1"/>
</dbReference>
<reference evidence="3 4" key="1">
    <citation type="submission" date="2016-11" db="EMBL/GenBank/DDBJ databases">
        <authorList>
            <person name="Jaros S."/>
            <person name="Januszkiewicz K."/>
            <person name="Wedrychowicz H."/>
        </authorList>
    </citation>
    <scope>NUCLEOTIDE SEQUENCE [LARGE SCALE GENOMIC DNA]</scope>
    <source>
        <strain evidence="3 4">DSM 18772</strain>
    </source>
</reference>
<keyword evidence="1" id="KW-0732">Signal</keyword>
<proteinExistence type="predicted"/>
<keyword evidence="4" id="KW-1185">Reference proteome</keyword>
<feature type="domain" description="3-keto-alpha-glucoside-1,2-lyase/3-keto-2-hydroxy-glucal hydratase" evidence="2">
    <location>
        <begin position="218"/>
        <end position="423"/>
    </location>
</feature>
<dbReference type="AlphaFoldDB" id="A0A1M6DDU1"/>
<dbReference type="InterPro" id="IPR010496">
    <property type="entry name" value="AL/BT2_dom"/>
</dbReference>
<gene>
    <name evidence="3" type="ORF">SAMN02745181_0706</name>
</gene>
<name>A0A1M6DDU1_9BACT</name>
<dbReference type="InParanoid" id="A0A1M6DDU1"/>
<dbReference type="Pfam" id="PF06439">
    <property type="entry name" value="3keto-disac_hyd"/>
    <property type="match status" value="2"/>
</dbReference>
<evidence type="ECO:0000259" key="2">
    <source>
        <dbReference type="Pfam" id="PF06439"/>
    </source>
</evidence>
<dbReference type="OrthoDB" id="188838at2"/>
<dbReference type="STRING" id="1123071.SAMN02745181_0706"/>
<dbReference type="Gene3D" id="2.60.120.560">
    <property type="entry name" value="Exo-inulinase, domain 1"/>
    <property type="match status" value="2"/>
</dbReference>
<feature type="signal peptide" evidence="1">
    <location>
        <begin position="1"/>
        <end position="17"/>
    </location>
</feature>
<evidence type="ECO:0000256" key="1">
    <source>
        <dbReference type="SAM" id="SignalP"/>
    </source>
</evidence>
<protein>
    <recommendedName>
        <fullName evidence="2">3-keto-alpha-glucoside-1,2-lyase/3-keto-2-hydroxy-glucal hydratase domain-containing protein</fullName>
    </recommendedName>
</protein>
<feature type="domain" description="3-keto-alpha-glucoside-1,2-lyase/3-keto-2-hydroxy-glucal hydratase" evidence="2">
    <location>
        <begin position="19"/>
        <end position="195"/>
    </location>
</feature>
<feature type="chain" id="PRO_5013336745" description="3-keto-alpha-glucoside-1,2-lyase/3-keto-2-hydroxy-glucal hydratase domain-containing protein" evidence="1">
    <location>
        <begin position="18"/>
        <end position="425"/>
    </location>
</feature>
<dbReference type="Proteomes" id="UP000184510">
    <property type="component" value="Unassembled WGS sequence"/>
</dbReference>
<dbReference type="EMBL" id="FQYR01000002">
    <property type="protein sequence ID" value="SHI71138.1"/>
    <property type="molecule type" value="Genomic_DNA"/>
</dbReference>
<evidence type="ECO:0000313" key="3">
    <source>
        <dbReference type="EMBL" id="SHI71138.1"/>
    </source>
</evidence>